<dbReference type="Pfam" id="PF02599">
    <property type="entry name" value="CsrA"/>
    <property type="match status" value="1"/>
</dbReference>
<keyword evidence="6" id="KW-0614">Plasmid</keyword>
<dbReference type="GO" id="GO:0006109">
    <property type="term" value="P:regulation of carbohydrate metabolic process"/>
    <property type="evidence" value="ECO:0007669"/>
    <property type="project" value="UniProtKB-UniRule"/>
</dbReference>
<gene>
    <name evidence="5 6" type="primary">csrA</name>
    <name evidence="6" type="ORF">IPMB12_12045</name>
</gene>
<organism evidence="6 7">
    <name type="scientific">Zophobihabitans entericus</name>
    <dbReference type="NCBI Taxonomy" id="1635327"/>
    <lineage>
        <taxon>Bacteria</taxon>
        <taxon>Pseudomonadati</taxon>
        <taxon>Pseudomonadota</taxon>
        <taxon>Gammaproteobacteria</taxon>
        <taxon>Orbales</taxon>
        <taxon>Orbaceae</taxon>
        <taxon>Zophobihabitans</taxon>
    </lineage>
</organism>
<keyword evidence="2 5" id="KW-0810">Translation regulation</keyword>
<dbReference type="InterPro" id="IPR036107">
    <property type="entry name" value="CsrA_sf"/>
</dbReference>
<dbReference type="SUPFAM" id="SSF117130">
    <property type="entry name" value="CsrA-like"/>
    <property type="match status" value="1"/>
</dbReference>
<reference evidence="6 7" key="1">
    <citation type="submission" date="2020-03" db="EMBL/GenBank/DDBJ databases">
        <title>Complete genome sequence of Orbus sp. IPMB12 (BCRC 80908).</title>
        <authorList>
            <person name="Lo W.-S."/>
            <person name="Chang T.-H."/>
            <person name="Kuo C.-H."/>
        </authorList>
    </citation>
    <scope>NUCLEOTIDE SEQUENCE [LARGE SCALE GENOMIC DNA]</scope>
    <source>
        <strain evidence="6 7">IPMB12</strain>
        <plasmid evidence="7">pipmb12</plasmid>
    </source>
</reference>
<evidence type="ECO:0000256" key="5">
    <source>
        <dbReference type="HAMAP-Rule" id="MF_00167"/>
    </source>
</evidence>
<evidence type="ECO:0000256" key="4">
    <source>
        <dbReference type="ARBA" id="ARBA00023159"/>
    </source>
</evidence>
<name>A0A6G9IE63_9GAMM</name>
<dbReference type="HAMAP" id="MF_00167">
    <property type="entry name" value="CsrA"/>
    <property type="match status" value="1"/>
</dbReference>
<keyword evidence="4 5" id="KW-0010">Activator</keyword>
<comment type="function">
    <text evidence="5">A key translational regulator that binds mRNA to regulate translation initiation and/or mRNA stability. Mediates global changes in gene expression, shifting from rapid growth to stress survival by linking envelope stress, the stringent response and the catabolite repression systems. Usually binds in the 5'-UTR; binding at or near the Shine-Dalgarno sequence prevents ribosome-binding, repressing translation, binding elsewhere in the 5'-UTR can activate translation and/or stabilize the mRNA. Its function is antagonized by small RNA(s).</text>
</comment>
<dbReference type="GO" id="GO:0045948">
    <property type="term" value="P:positive regulation of translational initiation"/>
    <property type="evidence" value="ECO:0007669"/>
    <property type="project" value="UniProtKB-UniRule"/>
</dbReference>
<dbReference type="GO" id="GO:0006402">
    <property type="term" value="P:mRNA catabolic process"/>
    <property type="evidence" value="ECO:0007669"/>
    <property type="project" value="InterPro"/>
</dbReference>
<accession>A0A6G9IE63</accession>
<dbReference type="RefSeq" id="WP_166917827.1">
    <property type="nucleotide sequence ID" value="NZ_CP050254.1"/>
</dbReference>
<comment type="subunit">
    <text evidence="5">Homodimer; the beta-strands of each monomer intercalate to form a hydrophobic core, while the alpha-helices form wings that extend away from the core.</text>
</comment>
<comment type="similarity">
    <text evidence="5">Belongs to the CsrA/RsmA family.</text>
</comment>
<keyword evidence="1 5" id="KW-0963">Cytoplasm</keyword>
<dbReference type="EMBL" id="CP050254">
    <property type="protein sequence ID" value="QIQ22531.1"/>
    <property type="molecule type" value="Genomic_DNA"/>
</dbReference>
<dbReference type="NCBIfam" id="NF002469">
    <property type="entry name" value="PRK01712.1"/>
    <property type="match status" value="1"/>
</dbReference>
<comment type="subcellular location">
    <subcellularLocation>
        <location evidence="5">Cytoplasm</location>
    </subcellularLocation>
</comment>
<dbReference type="Gene3D" id="2.60.40.4380">
    <property type="entry name" value="Translational regulator CsrA"/>
    <property type="match status" value="1"/>
</dbReference>
<evidence type="ECO:0000313" key="6">
    <source>
        <dbReference type="EMBL" id="QIQ22531.1"/>
    </source>
</evidence>
<dbReference type="AlphaFoldDB" id="A0A6G9IE63"/>
<keyword evidence="7" id="KW-1185">Reference proteome</keyword>
<evidence type="ECO:0000256" key="3">
    <source>
        <dbReference type="ARBA" id="ARBA00022884"/>
    </source>
</evidence>
<dbReference type="InParanoid" id="A0A6G9IE63"/>
<evidence type="ECO:0000256" key="2">
    <source>
        <dbReference type="ARBA" id="ARBA00022845"/>
    </source>
</evidence>
<proteinExistence type="inferred from homology"/>
<protein>
    <recommendedName>
        <fullName evidence="5">Translational regulator CsrA</fullName>
    </recommendedName>
    <alternativeName>
        <fullName evidence="5">Carbon storage regulator</fullName>
    </alternativeName>
</protein>
<sequence length="62" mass="7197">MLVLTRFIDQKIIIDSDIKITVLNVDDKSNKVWIGIKAPKSVSVHREEVYKRIQEAQQGHDH</sequence>
<dbReference type="GO" id="GO:0045947">
    <property type="term" value="P:negative regulation of translational initiation"/>
    <property type="evidence" value="ECO:0007669"/>
    <property type="project" value="UniProtKB-UniRule"/>
</dbReference>
<dbReference type="InterPro" id="IPR003751">
    <property type="entry name" value="CsrA"/>
</dbReference>
<dbReference type="Proteomes" id="UP000501168">
    <property type="component" value="Plasmid pIPMB12"/>
</dbReference>
<geneLocation type="plasmid" evidence="7">
    <name>pipmb12</name>
</geneLocation>
<evidence type="ECO:0000313" key="7">
    <source>
        <dbReference type="Proteomes" id="UP000501168"/>
    </source>
</evidence>
<dbReference type="NCBIfam" id="TIGR00202">
    <property type="entry name" value="csrA"/>
    <property type="match status" value="1"/>
</dbReference>
<dbReference type="GO" id="GO:0048027">
    <property type="term" value="F:mRNA 5'-UTR binding"/>
    <property type="evidence" value="ECO:0007669"/>
    <property type="project" value="UniProtKB-UniRule"/>
</dbReference>
<dbReference type="GO" id="GO:0005829">
    <property type="term" value="C:cytosol"/>
    <property type="evidence" value="ECO:0007669"/>
    <property type="project" value="TreeGrafter"/>
</dbReference>
<dbReference type="PANTHER" id="PTHR34984:SF1">
    <property type="entry name" value="CARBON STORAGE REGULATOR"/>
    <property type="match status" value="1"/>
</dbReference>
<dbReference type="PANTHER" id="PTHR34984">
    <property type="entry name" value="CARBON STORAGE REGULATOR"/>
    <property type="match status" value="1"/>
</dbReference>
<dbReference type="KEGG" id="orb:IPMB12_12045"/>
<evidence type="ECO:0000256" key="1">
    <source>
        <dbReference type="ARBA" id="ARBA00022490"/>
    </source>
</evidence>
<keyword evidence="5" id="KW-0678">Repressor</keyword>
<keyword evidence="3 5" id="KW-0694">RNA-binding</keyword>